<dbReference type="EMBL" id="AVFL01000006">
    <property type="protein sequence ID" value="EWY40811.1"/>
    <property type="molecule type" value="Genomic_DNA"/>
</dbReference>
<dbReference type="STRING" id="1385369.N825_33315"/>
<dbReference type="GO" id="GO:0055085">
    <property type="term" value="P:transmembrane transport"/>
    <property type="evidence" value="ECO:0007669"/>
    <property type="project" value="InterPro"/>
</dbReference>
<proteinExistence type="inferred from homology"/>
<feature type="transmembrane region" description="Helical" evidence="7">
    <location>
        <begin position="232"/>
        <end position="256"/>
    </location>
</feature>
<dbReference type="PANTHER" id="PTHR30151:SF0">
    <property type="entry name" value="ABC TRANSPORTER PERMEASE PROTEIN MJ0413-RELATED"/>
    <property type="match status" value="1"/>
</dbReference>
<dbReference type="Gene3D" id="1.10.3720.10">
    <property type="entry name" value="MetI-like"/>
    <property type="match status" value="1"/>
</dbReference>
<feature type="transmembrane region" description="Helical" evidence="7">
    <location>
        <begin position="28"/>
        <end position="52"/>
    </location>
</feature>
<keyword evidence="6 7" id="KW-0472">Membrane</keyword>
<accession>W9H7S3</accession>
<dbReference type="OrthoDB" id="9801163at2"/>
<feature type="transmembrane region" description="Helical" evidence="7">
    <location>
        <begin position="168"/>
        <end position="188"/>
    </location>
</feature>
<comment type="similarity">
    <text evidence="7">Belongs to the binding-protein-dependent transport system permease family.</text>
</comment>
<dbReference type="Pfam" id="PF00528">
    <property type="entry name" value="BPD_transp_1"/>
    <property type="match status" value="1"/>
</dbReference>
<keyword evidence="4 7" id="KW-0812">Transmembrane</keyword>
<evidence type="ECO:0000313" key="10">
    <source>
        <dbReference type="Proteomes" id="UP000019486"/>
    </source>
</evidence>
<evidence type="ECO:0000256" key="4">
    <source>
        <dbReference type="ARBA" id="ARBA00022692"/>
    </source>
</evidence>
<dbReference type="RefSeq" id="WP_051511918.1">
    <property type="nucleotide sequence ID" value="NZ_AVFL01000006.1"/>
</dbReference>
<keyword evidence="2 7" id="KW-0813">Transport</keyword>
<gene>
    <name evidence="9" type="ORF">N825_33315</name>
</gene>
<dbReference type="SUPFAM" id="SSF161098">
    <property type="entry name" value="MetI-like"/>
    <property type="match status" value="1"/>
</dbReference>
<keyword evidence="5 7" id="KW-1133">Transmembrane helix</keyword>
<feature type="transmembrane region" description="Helical" evidence="7">
    <location>
        <begin position="96"/>
        <end position="125"/>
    </location>
</feature>
<organism evidence="9 10">
    <name type="scientific">Skermanella stibiiresistens SB22</name>
    <dbReference type="NCBI Taxonomy" id="1385369"/>
    <lineage>
        <taxon>Bacteria</taxon>
        <taxon>Pseudomonadati</taxon>
        <taxon>Pseudomonadota</taxon>
        <taxon>Alphaproteobacteria</taxon>
        <taxon>Rhodospirillales</taxon>
        <taxon>Azospirillaceae</taxon>
        <taxon>Skermanella</taxon>
    </lineage>
</organism>
<dbReference type="InterPro" id="IPR000515">
    <property type="entry name" value="MetI-like"/>
</dbReference>
<dbReference type="PANTHER" id="PTHR30151">
    <property type="entry name" value="ALKANE SULFONATE ABC TRANSPORTER-RELATED, MEMBRANE SUBUNIT"/>
    <property type="match status" value="1"/>
</dbReference>
<comment type="subcellular location">
    <subcellularLocation>
        <location evidence="1 7">Cell membrane</location>
        <topology evidence="1 7">Multi-pass membrane protein</topology>
    </subcellularLocation>
</comment>
<evidence type="ECO:0000256" key="5">
    <source>
        <dbReference type="ARBA" id="ARBA00022989"/>
    </source>
</evidence>
<evidence type="ECO:0000313" key="9">
    <source>
        <dbReference type="EMBL" id="EWY40811.1"/>
    </source>
</evidence>
<protein>
    <submittedName>
        <fullName evidence="9">ABC transporter permease</fullName>
    </submittedName>
</protein>
<evidence type="ECO:0000256" key="3">
    <source>
        <dbReference type="ARBA" id="ARBA00022475"/>
    </source>
</evidence>
<feature type="transmembrane region" description="Helical" evidence="7">
    <location>
        <begin position="137"/>
        <end position="162"/>
    </location>
</feature>
<evidence type="ECO:0000259" key="8">
    <source>
        <dbReference type="PROSITE" id="PS50928"/>
    </source>
</evidence>
<feature type="domain" description="ABC transmembrane type-1" evidence="8">
    <location>
        <begin position="103"/>
        <end position="283"/>
    </location>
</feature>
<evidence type="ECO:0000256" key="2">
    <source>
        <dbReference type="ARBA" id="ARBA00022448"/>
    </source>
</evidence>
<evidence type="ECO:0000256" key="7">
    <source>
        <dbReference type="RuleBase" id="RU363032"/>
    </source>
</evidence>
<evidence type="ECO:0000256" key="1">
    <source>
        <dbReference type="ARBA" id="ARBA00004651"/>
    </source>
</evidence>
<keyword evidence="10" id="KW-1185">Reference proteome</keyword>
<reference evidence="9 10" key="1">
    <citation type="submission" date="2013-08" db="EMBL/GenBank/DDBJ databases">
        <title>The genome sequence of Skermanella stibiiresistens.</title>
        <authorList>
            <person name="Zhu W."/>
            <person name="Wang G."/>
        </authorList>
    </citation>
    <scope>NUCLEOTIDE SEQUENCE [LARGE SCALE GENOMIC DNA]</scope>
    <source>
        <strain evidence="9 10">SB22</strain>
    </source>
</reference>
<dbReference type="Proteomes" id="UP000019486">
    <property type="component" value="Unassembled WGS sequence"/>
</dbReference>
<feature type="transmembrane region" description="Helical" evidence="7">
    <location>
        <begin position="263"/>
        <end position="283"/>
    </location>
</feature>
<dbReference type="CDD" id="cd06261">
    <property type="entry name" value="TM_PBP2"/>
    <property type="match status" value="1"/>
</dbReference>
<comment type="caution">
    <text evidence="9">The sequence shown here is derived from an EMBL/GenBank/DDBJ whole genome shotgun (WGS) entry which is preliminary data.</text>
</comment>
<dbReference type="PROSITE" id="PS50928">
    <property type="entry name" value="ABC_TM1"/>
    <property type="match status" value="1"/>
</dbReference>
<dbReference type="PATRIC" id="fig|1385369.3.peg.2107"/>
<evidence type="ECO:0000256" key="6">
    <source>
        <dbReference type="ARBA" id="ARBA00023136"/>
    </source>
</evidence>
<feature type="transmembrane region" description="Helical" evidence="7">
    <location>
        <begin position="209"/>
        <end position="226"/>
    </location>
</feature>
<dbReference type="AlphaFoldDB" id="W9H7S3"/>
<sequence>MSISTLETVGRRGATTRPRALGARIRPIIARIGWTLFSLGFFAGIWELAWALGWTNPRLVPPPHIFLGNILEQAQFFSPTLRWQVGVGVAEQPDPFMAVLTTVLATVGRVASGLALATALSITLGLAIRRFLFVERLFLPTISFLAPVSPIAWLPIAIFLFGIGNPPAIFMVFIALFFTMTLATIAEIDAVDRNLVNAARTMGATRAQIYWRVILPAVAPGLLVVLRMNMFAAWMVVLLAEATGVGSGLGQIIMLARNTFNPSLVFFTITLIGILGFTSDWLLRWLQRRFLFWAPRETGGRDV</sequence>
<keyword evidence="3" id="KW-1003">Cell membrane</keyword>
<dbReference type="GO" id="GO:0005886">
    <property type="term" value="C:plasma membrane"/>
    <property type="evidence" value="ECO:0007669"/>
    <property type="project" value="UniProtKB-SubCell"/>
</dbReference>
<dbReference type="InterPro" id="IPR035906">
    <property type="entry name" value="MetI-like_sf"/>
</dbReference>
<name>W9H7S3_9PROT</name>